<sequence>MNETRLQLLFGDIYDSRTGKNVQNTLKTQTIIILIISAALSLFALGAFAQEGSGKVPPSLMIPLPDPIPRSFDPNNPLNFEPPADENPVRNPAQSQTGFGDADQKIEILYDVEELPFAVRRMRELIMEAARSGDPEKLRTLIGNGANITRLSLTDIEGDPITYLQSVSGDKEGHEILAILLEVMEAGFTRLDGGTDNELYVWPYFYAIPLQDLTPPQRVELFKLVTAGDYEDMVSFGAYIFFRVGITPEGRWLFFVAGD</sequence>
<protein>
    <recommendedName>
        <fullName evidence="5">Ankyrin repeat domain-containing protein</fullName>
    </recommendedName>
</protein>
<proteinExistence type="predicted"/>
<accession>A0ABU9T2Z7</accession>
<evidence type="ECO:0000313" key="3">
    <source>
        <dbReference type="EMBL" id="MEM5500500.1"/>
    </source>
</evidence>
<evidence type="ECO:0000256" key="2">
    <source>
        <dbReference type="SAM" id="Phobius"/>
    </source>
</evidence>
<evidence type="ECO:0008006" key="5">
    <source>
        <dbReference type="Google" id="ProtNLM"/>
    </source>
</evidence>
<keyword evidence="2" id="KW-1133">Transmembrane helix</keyword>
<reference evidence="3 4" key="1">
    <citation type="submission" date="2024-03" db="EMBL/GenBank/DDBJ databases">
        <title>Community enrichment and isolation of bacterial strains for fucoidan degradation.</title>
        <authorList>
            <person name="Sichert A."/>
        </authorList>
    </citation>
    <scope>NUCLEOTIDE SEQUENCE [LARGE SCALE GENOMIC DNA]</scope>
    <source>
        <strain evidence="3 4">AS62</strain>
    </source>
</reference>
<keyword evidence="4" id="KW-1185">Reference proteome</keyword>
<dbReference type="Proteomes" id="UP001477870">
    <property type="component" value="Unassembled WGS sequence"/>
</dbReference>
<organism evidence="3 4">
    <name type="scientific">Ahrensia kielensis</name>
    <dbReference type="NCBI Taxonomy" id="76980"/>
    <lineage>
        <taxon>Bacteria</taxon>
        <taxon>Pseudomonadati</taxon>
        <taxon>Pseudomonadota</taxon>
        <taxon>Alphaproteobacteria</taxon>
        <taxon>Hyphomicrobiales</taxon>
        <taxon>Ahrensiaceae</taxon>
        <taxon>Ahrensia</taxon>
    </lineage>
</organism>
<evidence type="ECO:0000313" key="4">
    <source>
        <dbReference type="Proteomes" id="UP001477870"/>
    </source>
</evidence>
<evidence type="ECO:0000256" key="1">
    <source>
        <dbReference type="SAM" id="MobiDB-lite"/>
    </source>
</evidence>
<dbReference type="EMBL" id="JBBMQO010000002">
    <property type="protein sequence ID" value="MEM5500500.1"/>
    <property type="molecule type" value="Genomic_DNA"/>
</dbReference>
<feature type="transmembrane region" description="Helical" evidence="2">
    <location>
        <begin position="30"/>
        <end position="49"/>
    </location>
</feature>
<feature type="region of interest" description="Disordered" evidence="1">
    <location>
        <begin position="67"/>
        <end position="98"/>
    </location>
</feature>
<comment type="caution">
    <text evidence="3">The sequence shown here is derived from an EMBL/GenBank/DDBJ whole genome shotgun (WGS) entry which is preliminary data.</text>
</comment>
<name>A0ABU9T2Z7_9HYPH</name>
<keyword evidence="2" id="KW-0812">Transmembrane</keyword>
<keyword evidence="2" id="KW-0472">Membrane</keyword>
<gene>
    <name evidence="3" type="ORF">WNY59_02750</name>
</gene>